<gene>
    <name evidence="1" type="ORF">GCM10007301_09100</name>
</gene>
<accession>A0A917F670</accession>
<evidence type="ECO:0000313" key="1">
    <source>
        <dbReference type="EMBL" id="GGF51852.1"/>
    </source>
</evidence>
<protein>
    <submittedName>
        <fullName evidence="1">Uncharacterized protein</fullName>
    </submittedName>
</protein>
<comment type="caution">
    <text evidence="1">The sequence shown here is derived from an EMBL/GenBank/DDBJ whole genome shotgun (WGS) entry which is preliminary data.</text>
</comment>
<evidence type="ECO:0000313" key="2">
    <source>
        <dbReference type="Proteomes" id="UP000606044"/>
    </source>
</evidence>
<organism evidence="1 2">
    <name type="scientific">Azorhizobium oxalatiphilum</name>
    <dbReference type="NCBI Taxonomy" id="980631"/>
    <lineage>
        <taxon>Bacteria</taxon>
        <taxon>Pseudomonadati</taxon>
        <taxon>Pseudomonadota</taxon>
        <taxon>Alphaproteobacteria</taxon>
        <taxon>Hyphomicrobiales</taxon>
        <taxon>Xanthobacteraceae</taxon>
        <taxon>Azorhizobium</taxon>
    </lineage>
</organism>
<dbReference type="Proteomes" id="UP000606044">
    <property type="component" value="Unassembled WGS sequence"/>
</dbReference>
<dbReference type="AlphaFoldDB" id="A0A917F670"/>
<sequence>MSAAVPSGGRSAPCRRRVAGRNALVSERVRTLENGPGQIKLRRRKPNWFHAFTEAGFAFV</sequence>
<reference evidence="1" key="1">
    <citation type="journal article" date="2014" name="Int. J. Syst. Evol. Microbiol.">
        <title>Complete genome sequence of Corynebacterium casei LMG S-19264T (=DSM 44701T), isolated from a smear-ripened cheese.</title>
        <authorList>
            <consortium name="US DOE Joint Genome Institute (JGI-PGF)"/>
            <person name="Walter F."/>
            <person name="Albersmeier A."/>
            <person name="Kalinowski J."/>
            <person name="Ruckert C."/>
        </authorList>
    </citation>
    <scope>NUCLEOTIDE SEQUENCE</scope>
    <source>
        <strain evidence="1">CCM 7897</strain>
    </source>
</reference>
<keyword evidence="2" id="KW-1185">Reference proteome</keyword>
<dbReference type="EMBL" id="BMCT01000001">
    <property type="protein sequence ID" value="GGF51852.1"/>
    <property type="molecule type" value="Genomic_DNA"/>
</dbReference>
<reference evidence="1" key="2">
    <citation type="submission" date="2020-09" db="EMBL/GenBank/DDBJ databases">
        <authorList>
            <person name="Sun Q."/>
            <person name="Sedlacek I."/>
        </authorList>
    </citation>
    <scope>NUCLEOTIDE SEQUENCE</scope>
    <source>
        <strain evidence="1">CCM 7897</strain>
    </source>
</reference>
<proteinExistence type="predicted"/>
<name>A0A917F670_9HYPH</name>